<gene>
    <name evidence="1" type="ORF">MuYL_4000</name>
</gene>
<evidence type="ECO:0000313" key="1">
    <source>
        <dbReference type="EMBL" id="ASU35885.1"/>
    </source>
</evidence>
<dbReference type="Proteomes" id="UP000215002">
    <property type="component" value="Chromosome"/>
</dbReference>
<protein>
    <submittedName>
        <fullName evidence="1">Uncharacterized protein</fullName>
    </submittedName>
</protein>
<reference evidence="1 2" key="1">
    <citation type="submission" date="2017-08" db="EMBL/GenBank/DDBJ databases">
        <title>Complete genome sequence of Mucilaginibacter sp. strain BJC16-A31.</title>
        <authorList>
            <consortium name="Henan University of Science and Technology"/>
            <person name="You X."/>
        </authorList>
    </citation>
    <scope>NUCLEOTIDE SEQUENCE [LARGE SCALE GENOMIC DNA]</scope>
    <source>
        <strain evidence="1 2">BJC16-A31</strain>
    </source>
</reference>
<name>A0A223P189_9SPHI</name>
<organism evidence="1 2">
    <name type="scientific">Mucilaginibacter xinganensis</name>
    <dbReference type="NCBI Taxonomy" id="1234841"/>
    <lineage>
        <taxon>Bacteria</taxon>
        <taxon>Pseudomonadati</taxon>
        <taxon>Bacteroidota</taxon>
        <taxon>Sphingobacteriia</taxon>
        <taxon>Sphingobacteriales</taxon>
        <taxon>Sphingobacteriaceae</taxon>
        <taxon>Mucilaginibacter</taxon>
    </lineage>
</organism>
<keyword evidence="2" id="KW-1185">Reference proteome</keyword>
<evidence type="ECO:0000313" key="2">
    <source>
        <dbReference type="Proteomes" id="UP000215002"/>
    </source>
</evidence>
<proteinExistence type="predicted"/>
<sequence>MEQLSVCYNHLYDGLTKVVFIRRSNKNTLCDCGKIDVKLIGIA</sequence>
<accession>A0A223P189</accession>
<dbReference type="AlphaFoldDB" id="A0A223P189"/>
<dbReference type="KEGG" id="muc:MuYL_4000"/>
<dbReference type="EMBL" id="CP022743">
    <property type="protein sequence ID" value="ASU35885.1"/>
    <property type="molecule type" value="Genomic_DNA"/>
</dbReference>